<organism evidence="2 3">
    <name type="scientific">Gandjariella thermophila</name>
    <dbReference type="NCBI Taxonomy" id="1931992"/>
    <lineage>
        <taxon>Bacteria</taxon>
        <taxon>Bacillati</taxon>
        <taxon>Actinomycetota</taxon>
        <taxon>Actinomycetes</taxon>
        <taxon>Pseudonocardiales</taxon>
        <taxon>Pseudonocardiaceae</taxon>
        <taxon>Gandjariella</taxon>
    </lineage>
</organism>
<dbReference type="RefSeq" id="WP_137812176.1">
    <property type="nucleotide sequence ID" value="NZ_BJFL01000002.1"/>
</dbReference>
<evidence type="ECO:0000313" key="3">
    <source>
        <dbReference type="Proteomes" id="UP000298860"/>
    </source>
</evidence>
<proteinExistence type="predicted"/>
<accession>A0A4D4IXA4</accession>
<feature type="transmembrane region" description="Helical" evidence="1">
    <location>
        <begin position="811"/>
        <end position="834"/>
    </location>
</feature>
<comment type="caution">
    <text evidence="2">The sequence shown here is derived from an EMBL/GenBank/DDBJ whole genome shotgun (WGS) entry which is preliminary data.</text>
</comment>
<protein>
    <submittedName>
        <fullName evidence="2">Permease</fullName>
    </submittedName>
</protein>
<dbReference type="Proteomes" id="UP000298860">
    <property type="component" value="Unassembled WGS sequence"/>
</dbReference>
<feature type="transmembrane region" description="Helical" evidence="1">
    <location>
        <begin position="409"/>
        <end position="430"/>
    </location>
</feature>
<sequence length="848" mass="87704">MQLPWLTAPLAALTSRWTALVAAVTGALLTFVAAAGVLYVDAAGSAALGYEKGQYCAQLVPPSLEPAFVSGGQAAAIREAAHRIGPRYGFDQVVFAAYTTGGELDINGFPPPVRYGYREGALDHLQVVEGGGRNGLWVPDNVAAATHTRIGQLPQRPPLPPVSAIYRQLHNPLPDWWCSEQGDVITPSMAGDGVKPPVVFLPDLSWLAGYGPVLDVSVRFPVTRLPGTVSEAQDLQRRGDAMLAALRGTLADQGIRTTGGIERFAQPLRAATTARRHVLSLVLPLTAVSLLVGLAGVAALGAQYAQRRRAELWLLWTRGSSPGALGGKAVLELAAPLALGEAAGLLLARLTVGWYAPDTALDPGTGTLAVLVAAAVFAAGLVTLAGTVSWRVHRAFQAVRRAGRARWRWLRLVPWELGTAGLAVVAWTRLARGLVHTSGGAAASAVIDPVALAFPLFVVLTVAGVVVRLFRTALAGSRRRAWWWVPAIQLAMRRLAAAAGAIGGIVLVGVLAIGTLTVGHGIAASERAALVAKSGTLVGANSSVQIATTAVQARTPLPDAVHGNSTVVGFDIGPSRDQIMIVDPATFARAAWIDPGQADRVRHLLGLLAAPGTGGTAPAVRVGPARDGVVRVPDVAPFAPVATVDDFPGMRGNVGYVVAASAVAQPRLVNSWYLWSTTDLATVTGALDRAGISFTDAASIDRALDALPFYTVVWTFGFIRALGAVLAVVAAAALLLAVETRRRQNALSGALAGRMGLRPATLVVSHCAELGAIALLVLVAGGGVGTVGAGVSAPRLDPAPWLLPRPAIPQLAPLLLATAGGAALVVGAAAWIAVRSVRTARVAELIRG</sequence>
<dbReference type="AlphaFoldDB" id="A0A4D4IXA4"/>
<feature type="transmembrane region" description="Helical" evidence="1">
    <location>
        <begin position="450"/>
        <end position="470"/>
    </location>
</feature>
<feature type="transmembrane region" description="Helical" evidence="1">
    <location>
        <begin position="759"/>
        <end position="791"/>
    </location>
</feature>
<evidence type="ECO:0000313" key="2">
    <source>
        <dbReference type="EMBL" id="GDY28995.1"/>
    </source>
</evidence>
<feature type="transmembrane region" description="Helical" evidence="1">
    <location>
        <begin position="712"/>
        <end position="738"/>
    </location>
</feature>
<keyword evidence="1" id="KW-1133">Transmembrane helix</keyword>
<feature type="transmembrane region" description="Helical" evidence="1">
    <location>
        <begin position="20"/>
        <end position="40"/>
    </location>
</feature>
<feature type="transmembrane region" description="Helical" evidence="1">
    <location>
        <begin position="368"/>
        <end position="388"/>
    </location>
</feature>
<dbReference type="OrthoDB" id="3653743at2"/>
<keyword evidence="3" id="KW-1185">Reference proteome</keyword>
<gene>
    <name evidence="2" type="ORF">GTS_06280</name>
</gene>
<evidence type="ECO:0000256" key="1">
    <source>
        <dbReference type="SAM" id="Phobius"/>
    </source>
</evidence>
<dbReference type="EMBL" id="BJFL01000002">
    <property type="protein sequence ID" value="GDY28995.1"/>
    <property type="molecule type" value="Genomic_DNA"/>
</dbReference>
<feature type="transmembrane region" description="Helical" evidence="1">
    <location>
        <begin position="495"/>
        <end position="518"/>
    </location>
</feature>
<keyword evidence="1" id="KW-0812">Transmembrane</keyword>
<reference evidence="3" key="1">
    <citation type="submission" date="2019-04" db="EMBL/GenBank/DDBJ databases">
        <title>Draft genome sequence of Pseudonocardiaceae bacterium SL3-2-4.</title>
        <authorList>
            <person name="Ningsih F."/>
            <person name="Yokota A."/>
            <person name="Sakai Y."/>
            <person name="Nanatani K."/>
            <person name="Yabe S."/>
            <person name="Oetari A."/>
            <person name="Sjamsuridzal W."/>
        </authorList>
    </citation>
    <scope>NUCLEOTIDE SEQUENCE [LARGE SCALE GENOMIC DNA]</scope>
    <source>
        <strain evidence="3">SL3-2-4</strain>
    </source>
</reference>
<name>A0A4D4IXA4_9PSEU</name>
<keyword evidence="1" id="KW-0472">Membrane</keyword>
<feature type="transmembrane region" description="Helical" evidence="1">
    <location>
        <begin position="278"/>
        <end position="305"/>
    </location>
</feature>